<evidence type="ECO:0000313" key="1">
    <source>
        <dbReference type="EMBL" id="GKV03777.1"/>
    </source>
</evidence>
<dbReference type="Proteomes" id="UP001054252">
    <property type="component" value="Unassembled WGS sequence"/>
</dbReference>
<comment type="caution">
    <text evidence="1">The sequence shown here is derived from an EMBL/GenBank/DDBJ whole genome shotgun (WGS) entry which is preliminary data.</text>
</comment>
<name>A0AAV5IYI8_9ROSI</name>
<organism evidence="1 2">
    <name type="scientific">Rubroshorea leprosula</name>
    <dbReference type="NCBI Taxonomy" id="152421"/>
    <lineage>
        <taxon>Eukaryota</taxon>
        <taxon>Viridiplantae</taxon>
        <taxon>Streptophyta</taxon>
        <taxon>Embryophyta</taxon>
        <taxon>Tracheophyta</taxon>
        <taxon>Spermatophyta</taxon>
        <taxon>Magnoliopsida</taxon>
        <taxon>eudicotyledons</taxon>
        <taxon>Gunneridae</taxon>
        <taxon>Pentapetalae</taxon>
        <taxon>rosids</taxon>
        <taxon>malvids</taxon>
        <taxon>Malvales</taxon>
        <taxon>Dipterocarpaceae</taxon>
        <taxon>Rubroshorea</taxon>
    </lineage>
</organism>
<keyword evidence="2" id="KW-1185">Reference proteome</keyword>
<evidence type="ECO:0000313" key="2">
    <source>
        <dbReference type="Proteomes" id="UP001054252"/>
    </source>
</evidence>
<dbReference type="EMBL" id="BPVZ01000020">
    <property type="protein sequence ID" value="GKV03777.1"/>
    <property type="molecule type" value="Genomic_DNA"/>
</dbReference>
<reference evidence="1 2" key="1">
    <citation type="journal article" date="2021" name="Commun. Biol.">
        <title>The genome of Shorea leprosula (Dipterocarpaceae) highlights the ecological relevance of drought in aseasonal tropical rainforests.</title>
        <authorList>
            <person name="Ng K.K.S."/>
            <person name="Kobayashi M.J."/>
            <person name="Fawcett J.A."/>
            <person name="Hatakeyama M."/>
            <person name="Paape T."/>
            <person name="Ng C.H."/>
            <person name="Ang C.C."/>
            <person name="Tnah L.H."/>
            <person name="Lee C.T."/>
            <person name="Nishiyama T."/>
            <person name="Sese J."/>
            <person name="O'Brien M.J."/>
            <person name="Copetti D."/>
            <person name="Mohd Noor M.I."/>
            <person name="Ong R.C."/>
            <person name="Putra M."/>
            <person name="Sireger I.Z."/>
            <person name="Indrioko S."/>
            <person name="Kosugi Y."/>
            <person name="Izuno A."/>
            <person name="Isagi Y."/>
            <person name="Lee S.L."/>
            <person name="Shimizu K.K."/>
        </authorList>
    </citation>
    <scope>NUCLEOTIDE SEQUENCE [LARGE SCALE GENOMIC DNA]</scope>
    <source>
        <strain evidence="1">214</strain>
    </source>
</reference>
<proteinExistence type="predicted"/>
<dbReference type="AlphaFoldDB" id="A0AAV5IYI8"/>
<gene>
    <name evidence="1" type="ORF">SLEP1_g16023</name>
</gene>
<protein>
    <submittedName>
        <fullName evidence="1">Uncharacterized protein</fullName>
    </submittedName>
</protein>
<accession>A0AAV5IYI8</accession>
<sequence>MVLLLIGQWEDIAQLLLAGFHRPIWFWARLLATFESQSGPKLVEVRREKKRG</sequence>